<dbReference type="InterPro" id="IPR036322">
    <property type="entry name" value="WD40_repeat_dom_sf"/>
</dbReference>
<dbReference type="CDD" id="cd00200">
    <property type="entry name" value="WD40"/>
    <property type="match status" value="1"/>
</dbReference>
<dbReference type="Gene3D" id="3.30.40.10">
    <property type="entry name" value="Zinc/RING finger domain, C3HC4 (zinc finger)"/>
    <property type="match status" value="1"/>
</dbReference>
<evidence type="ECO:0000259" key="5">
    <source>
        <dbReference type="PROSITE" id="PS50105"/>
    </source>
</evidence>
<dbReference type="InterPro" id="IPR013761">
    <property type="entry name" value="SAM/pointed_sf"/>
</dbReference>
<proteinExistence type="predicted"/>
<evidence type="ECO:0000256" key="4">
    <source>
        <dbReference type="PROSITE-ProRule" id="PRU00221"/>
    </source>
</evidence>
<keyword evidence="2 4" id="KW-0853">WD repeat</keyword>
<protein>
    <recommendedName>
        <fullName evidence="1">WD repeat, SAM and U-box domain-containing protein 1</fullName>
    </recommendedName>
</protein>
<evidence type="ECO:0000256" key="1">
    <source>
        <dbReference type="ARBA" id="ARBA00020894"/>
    </source>
</evidence>
<dbReference type="InterPro" id="IPR020472">
    <property type="entry name" value="WD40_PAC1"/>
</dbReference>
<feature type="repeat" description="WD" evidence="4">
    <location>
        <begin position="266"/>
        <end position="307"/>
    </location>
</feature>
<dbReference type="SMART" id="SM00504">
    <property type="entry name" value="Ubox"/>
    <property type="match status" value="1"/>
</dbReference>
<dbReference type="InterPro" id="IPR001680">
    <property type="entry name" value="WD40_rpt"/>
</dbReference>
<evidence type="ECO:0000256" key="3">
    <source>
        <dbReference type="ARBA" id="ARBA00022737"/>
    </source>
</evidence>
<dbReference type="PANTHER" id="PTHR46573:SF1">
    <property type="entry name" value="WD REPEAT, SAM AND U-BOX DOMAIN-CONTAINING PROTEIN 1"/>
    <property type="match status" value="1"/>
</dbReference>
<gene>
    <name evidence="8 9 10 11 12" type="primary">WDSUB1</name>
</gene>
<dbReference type="SMART" id="SM00320">
    <property type="entry name" value="WD40"/>
    <property type="match status" value="7"/>
</dbReference>
<evidence type="ECO:0000313" key="8">
    <source>
        <dbReference type="RefSeq" id="XP_032802020.1"/>
    </source>
</evidence>
<evidence type="ECO:0000313" key="7">
    <source>
        <dbReference type="Proteomes" id="UP001318040"/>
    </source>
</evidence>
<dbReference type="CDD" id="cd16655">
    <property type="entry name" value="RING-Ubox_WDSUB1-like"/>
    <property type="match status" value="1"/>
</dbReference>
<dbReference type="Gene3D" id="2.130.10.10">
    <property type="entry name" value="YVTN repeat-like/Quinoprotein amine dehydrogenase"/>
    <property type="match status" value="3"/>
</dbReference>
<reference evidence="8 9" key="1">
    <citation type="submission" date="2025-04" db="UniProtKB">
        <authorList>
            <consortium name="RefSeq"/>
        </authorList>
    </citation>
    <scope>IDENTIFICATION</scope>
    <source>
        <tissue evidence="8 9">Sperm</tissue>
    </source>
</reference>
<feature type="repeat" description="WD" evidence="4">
    <location>
        <begin position="308"/>
        <end position="349"/>
    </location>
</feature>
<dbReference type="RefSeq" id="XP_032802021.1">
    <property type="nucleotide sequence ID" value="XM_032946130.1"/>
</dbReference>
<dbReference type="GO" id="GO:0016567">
    <property type="term" value="P:protein ubiquitination"/>
    <property type="evidence" value="ECO:0007669"/>
    <property type="project" value="InterPro"/>
</dbReference>
<dbReference type="Pfam" id="PF00400">
    <property type="entry name" value="WD40"/>
    <property type="match status" value="6"/>
</dbReference>
<dbReference type="Proteomes" id="UP001318040">
    <property type="component" value="Chromosome 4"/>
</dbReference>
<dbReference type="PROSITE" id="PS50082">
    <property type="entry name" value="WD_REPEATS_2"/>
    <property type="match status" value="4"/>
</dbReference>
<feature type="repeat" description="WD" evidence="4">
    <location>
        <begin position="60"/>
        <end position="101"/>
    </location>
</feature>
<evidence type="ECO:0000313" key="10">
    <source>
        <dbReference type="RefSeq" id="XP_032802022.1"/>
    </source>
</evidence>
<dbReference type="Pfam" id="PF04564">
    <property type="entry name" value="U-box"/>
    <property type="match status" value="1"/>
</dbReference>
<dbReference type="SMART" id="SM00454">
    <property type="entry name" value="SAM"/>
    <property type="match status" value="1"/>
</dbReference>
<dbReference type="PRINTS" id="PR00320">
    <property type="entry name" value="GPROTEINBRPT"/>
</dbReference>
<dbReference type="Pfam" id="PF07647">
    <property type="entry name" value="SAM_2"/>
    <property type="match status" value="1"/>
</dbReference>
<dbReference type="SUPFAM" id="SSF50978">
    <property type="entry name" value="WD40 repeat-like"/>
    <property type="match status" value="1"/>
</dbReference>
<dbReference type="Gene3D" id="1.10.150.50">
    <property type="entry name" value="Transcription Factor, Ets-1"/>
    <property type="match status" value="1"/>
</dbReference>
<dbReference type="RefSeq" id="XP_032802022.1">
    <property type="nucleotide sequence ID" value="XM_032946131.1"/>
</dbReference>
<dbReference type="SUPFAM" id="SSF57850">
    <property type="entry name" value="RING/U-box"/>
    <property type="match status" value="1"/>
</dbReference>
<dbReference type="PROSITE" id="PS51698">
    <property type="entry name" value="U_BOX"/>
    <property type="match status" value="1"/>
</dbReference>
<evidence type="ECO:0000313" key="12">
    <source>
        <dbReference type="RefSeq" id="XP_032802025.1"/>
    </source>
</evidence>
<dbReference type="RefSeq" id="XP_032802023.1">
    <property type="nucleotide sequence ID" value="XM_032946132.1"/>
</dbReference>
<dbReference type="InterPro" id="IPR003613">
    <property type="entry name" value="Ubox_domain"/>
</dbReference>
<dbReference type="PROSITE" id="PS50105">
    <property type="entry name" value="SAM_DOMAIN"/>
    <property type="match status" value="1"/>
</dbReference>
<dbReference type="InterPro" id="IPR052085">
    <property type="entry name" value="WD-SAM-U-box"/>
</dbReference>
<dbReference type="PANTHER" id="PTHR46573">
    <property type="entry name" value="WD REPEAT, SAM AND U-BOX DOMAIN-CONTAINING PROTEIN 1"/>
    <property type="match status" value="1"/>
</dbReference>
<evidence type="ECO:0000313" key="11">
    <source>
        <dbReference type="RefSeq" id="XP_032802023.1"/>
    </source>
</evidence>
<keyword evidence="7" id="KW-1185">Reference proteome</keyword>
<feature type="domain" description="U-box" evidence="6">
    <location>
        <begin position="461"/>
        <end position="535"/>
    </location>
</feature>
<dbReference type="AlphaFoldDB" id="A0AAJ7SNP5"/>
<dbReference type="InterPro" id="IPR015943">
    <property type="entry name" value="WD40/YVTN_repeat-like_dom_sf"/>
</dbReference>
<sequence>MESRGGSLSAAVTLIQSLGEHADDVNCVAASRHCLATCSSDKTVRAYALDSLREMPFSPIRAHTYAVHCCCFNPDGSLLATCSTEGTTALWDARTGQRITVLLQPGGGSGVRVCAFSPRPLGGDAGQAPATAAPPVECLLSGSTDGTLALWDVRAHRCLKVASLKDGSVSGCAFSPCGRAFVTGSTIGELSVWDAVNMRCLHTTRSAHDLGVTAVSFSPPPRPVAGVERFETQRSIMASCGQDNKIALWTLALDRTGDCLTLRFCLEGHTAPVLCCCFSSDGHVLASGSVDKSVILWNPITGEKLLSIMEHQRYVTSCAFTPGAPYLITGSMDKTVKLWRLENTPTSQVSPCMSCGFGFGCGCDGGSGYSGHCTGGSADAVGHRAAMQWSVEDVTSWLHDEGLAELTETFRNNHLDGQELLLLEKKSLGAELNIESLGLRNKLWRKLEELRSLEKTVSDTDVPDEFLCPISRELMHNPVIAADGYSYEKKEVEAWLHGRRRTSPMTNLPLESAILIPNRALQAAIRRWLESRVPPAQV</sequence>
<evidence type="ECO:0000259" key="6">
    <source>
        <dbReference type="PROSITE" id="PS51698"/>
    </source>
</evidence>
<dbReference type="RefSeq" id="XP_032802020.1">
    <property type="nucleotide sequence ID" value="XM_032946129.1"/>
</dbReference>
<dbReference type="InterPro" id="IPR001660">
    <property type="entry name" value="SAM"/>
</dbReference>
<organism evidence="7 8">
    <name type="scientific">Petromyzon marinus</name>
    <name type="common">Sea lamprey</name>
    <dbReference type="NCBI Taxonomy" id="7757"/>
    <lineage>
        <taxon>Eukaryota</taxon>
        <taxon>Metazoa</taxon>
        <taxon>Chordata</taxon>
        <taxon>Craniata</taxon>
        <taxon>Vertebrata</taxon>
        <taxon>Cyclostomata</taxon>
        <taxon>Hyperoartia</taxon>
        <taxon>Petromyzontiformes</taxon>
        <taxon>Petromyzontidae</taxon>
        <taxon>Petromyzon</taxon>
    </lineage>
</organism>
<accession>A0AAJ7SNP5</accession>
<evidence type="ECO:0000313" key="9">
    <source>
        <dbReference type="RefSeq" id="XP_032802021.1"/>
    </source>
</evidence>
<dbReference type="KEGG" id="pmrn:116938674"/>
<dbReference type="PROSITE" id="PS50294">
    <property type="entry name" value="WD_REPEATS_REGION"/>
    <property type="match status" value="3"/>
</dbReference>
<feature type="domain" description="SAM" evidence="5">
    <location>
        <begin position="389"/>
        <end position="453"/>
    </location>
</feature>
<dbReference type="CTD" id="151525"/>
<keyword evidence="3" id="KW-0677">Repeat</keyword>
<dbReference type="GO" id="GO:0004842">
    <property type="term" value="F:ubiquitin-protein transferase activity"/>
    <property type="evidence" value="ECO:0007669"/>
    <property type="project" value="InterPro"/>
</dbReference>
<name>A0AAJ7SNP5_PETMA</name>
<dbReference type="GeneID" id="116938674"/>
<dbReference type="RefSeq" id="XP_032802025.1">
    <property type="nucleotide sequence ID" value="XM_032946134.1"/>
</dbReference>
<feature type="repeat" description="WD" evidence="4">
    <location>
        <begin position="139"/>
        <end position="161"/>
    </location>
</feature>
<dbReference type="SUPFAM" id="SSF47769">
    <property type="entry name" value="SAM/Pointed domain"/>
    <property type="match status" value="1"/>
</dbReference>
<dbReference type="InterPro" id="IPR013083">
    <property type="entry name" value="Znf_RING/FYVE/PHD"/>
</dbReference>
<evidence type="ECO:0000256" key="2">
    <source>
        <dbReference type="ARBA" id="ARBA00022574"/>
    </source>
</evidence>